<dbReference type="InterPro" id="IPR012337">
    <property type="entry name" value="RNaseH-like_sf"/>
</dbReference>
<dbReference type="SUPFAM" id="SSF53098">
    <property type="entry name" value="Ribonuclease H-like"/>
    <property type="match status" value="1"/>
</dbReference>
<protein>
    <recommendedName>
        <fullName evidence="1">HAT C-terminal dimerisation domain-containing protein</fullName>
    </recommendedName>
</protein>
<feature type="domain" description="HAT C-terminal dimerisation" evidence="1">
    <location>
        <begin position="258"/>
        <end position="316"/>
    </location>
</feature>
<dbReference type="GO" id="GO:0046983">
    <property type="term" value="F:protein dimerization activity"/>
    <property type="evidence" value="ECO:0007669"/>
    <property type="project" value="InterPro"/>
</dbReference>
<evidence type="ECO:0000313" key="2">
    <source>
        <dbReference type="EMBL" id="CAF1518073.1"/>
    </source>
</evidence>
<dbReference type="EMBL" id="CAJNOH010010870">
    <property type="protein sequence ID" value="CAF1518073.1"/>
    <property type="molecule type" value="Genomic_DNA"/>
</dbReference>
<dbReference type="Proteomes" id="UP000663854">
    <property type="component" value="Unassembled WGS sequence"/>
</dbReference>
<reference evidence="2" key="1">
    <citation type="submission" date="2021-02" db="EMBL/GenBank/DDBJ databases">
        <authorList>
            <person name="Nowell W R."/>
        </authorList>
    </citation>
    <scope>NUCLEOTIDE SEQUENCE</scope>
</reference>
<comment type="caution">
    <text evidence="2">The sequence shown here is derived from an EMBL/GenBank/DDBJ whole genome shotgun (WGS) entry which is preliminary data.</text>
</comment>
<evidence type="ECO:0000313" key="4">
    <source>
        <dbReference type="Proteomes" id="UP000663854"/>
    </source>
</evidence>
<dbReference type="Pfam" id="PF05699">
    <property type="entry name" value="Dimer_Tnp_hAT"/>
    <property type="match status" value="1"/>
</dbReference>
<evidence type="ECO:0000313" key="3">
    <source>
        <dbReference type="EMBL" id="CAF1660840.1"/>
    </source>
</evidence>
<dbReference type="EMBL" id="CAJNOL010012702">
    <property type="protein sequence ID" value="CAF1660840.1"/>
    <property type="molecule type" value="Genomic_DNA"/>
</dbReference>
<dbReference type="PANTHER" id="PTHR46289:SF14">
    <property type="entry name" value="DUF4371 DOMAIN-CONTAINING PROTEIN"/>
    <property type="match status" value="1"/>
</dbReference>
<proteinExistence type="predicted"/>
<dbReference type="InterPro" id="IPR052958">
    <property type="entry name" value="IFN-induced_PKR_regulator"/>
</dbReference>
<gene>
    <name evidence="3" type="ORF">JXQ802_LOCUS56041</name>
    <name evidence="2" type="ORF">PYM288_LOCUS39491</name>
</gene>
<evidence type="ECO:0000259" key="1">
    <source>
        <dbReference type="Pfam" id="PF05699"/>
    </source>
</evidence>
<dbReference type="InterPro" id="IPR008906">
    <property type="entry name" value="HATC_C_dom"/>
</dbReference>
<sequence length="340" mass="39279">MCISFLSSSVTNERFRDAQNQLELFHTNLKLWAHIRWDSRWTSIDAILKNYQVIILAFDDLIKDGGDRAVDLLGPIKILSDKSKAKTLDYGKAQQLILSIIEELTLSRDEKSFEQLFQTIAIFCQQNSINLNDRPRQHRKRAVSIRFKDSIIISTVGQRDDSLNEQYYKTHIYYQLIDNKLVELKDRFSSKNLHILSSVSSLCPDSDTFLHFDSLKPFADHLNFDRGVLSNELVVVKPMLQKKSLATIIDLYQELYPFRQAFPTLVALIESAITIPVSSTTCERTFSKMKLIKTTVRNTMSDDRLSDLCLLAVERDIDVNFEELIDTFSDTHKNSRIMLK</sequence>
<dbReference type="AlphaFoldDB" id="A0A815UM95"/>
<keyword evidence="5" id="KW-1185">Reference proteome</keyword>
<accession>A0A815UM95</accession>
<dbReference type="PANTHER" id="PTHR46289">
    <property type="entry name" value="52 KDA REPRESSOR OF THE INHIBITOR OF THE PROTEIN KINASE-LIKE PROTEIN-RELATED"/>
    <property type="match status" value="1"/>
</dbReference>
<organism evidence="2 4">
    <name type="scientific">Rotaria sordida</name>
    <dbReference type="NCBI Taxonomy" id="392033"/>
    <lineage>
        <taxon>Eukaryota</taxon>
        <taxon>Metazoa</taxon>
        <taxon>Spiralia</taxon>
        <taxon>Gnathifera</taxon>
        <taxon>Rotifera</taxon>
        <taxon>Eurotatoria</taxon>
        <taxon>Bdelloidea</taxon>
        <taxon>Philodinida</taxon>
        <taxon>Philodinidae</taxon>
        <taxon>Rotaria</taxon>
    </lineage>
</organism>
<name>A0A815UM95_9BILA</name>
<evidence type="ECO:0000313" key="5">
    <source>
        <dbReference type="Proteomes" id="UP000663870"/>
    </source>
</evidence>
<dbReference type="Proteomes" id="UP000663870">
    <property type="component" value="Unassembled WGS sequence"/>
</dbReference>